<proteinExistence type="predicted"/>
<gene>
    <name evidence="1" type="ORF">Clacol_008006</name>
</gene>
<name>A0AAV5APB3_9AGAM</name>
<evidence type="ECO:0000313" key="2">
    <source>
        <dbReference type="Proteomes" id="UP001050691"/>
    </source>
</evidence>
<dbReference type="AlphaFoldDB" id="A0AAV5APB3"/>
<sequence>MVCTLPFADRHLEESERLTYQFKVAQEFIGGLTFAPAETIQPKKILVLGSGTGALAADSYPPMLGIKETLHFERFDLGQPLLWQSEPFDVIHSRLTSFLSSNIEGIGAFQ</sequence>
<organism evidence="1 2">
    <name type="scientific">Clathrus columnatus</name>
    <dbReference type="NCBI Taxonomy" id="1419009"/>
    <lineage>
        <taxon>Eukaryota</taxon>
        <taxon>Fungi</taxon>
        <taxon>Dikarya</taxon>
        <taxon>Basidiomycota</taxon>
        <taxon>Agaricomycotina</taxon>
        <taxon>Agaricomycetes</taxon>
        <taxon>Phallomycetidae</taxon>
        <taxon>Phallales</taxon>
        <taxon>Clathraceae</taxon>
        <taxon>Clathrus</taxon>
    </lineage>
</organism>
<dbReference type="EMBL" id="BPWL01000009">
    <property type="protein sequence ID" value="GJJ13750.1"/>
    <property type="molecule type" value="Genomic_DNA"/>
</dbReference>
<accession>A0AAV5APB3</accession>
<reference evidence="1" key="1">
    <citation type="submission" date="2021-10" db="EMBL/GenBank/DDBJ databases">
        <title>De novo Genome Assembly of Clathrus columnatus (Basidiomycota, Fungi) Using Illumina and Nanopore Sequence Data.</title>
        <authorList>
            <person name="Ogiso-Tanaka E."/>
            <person name="Itagaki H."/>
            <person name="Hosoya T."/>
            <person name="Hosaka K."/>
        </authorList>
    </citation>
    <scope>NUCLEOTIDE SEQUENCE</scope>
    <source>
        <strain evidence="1">MO-923</strain>
    </source>
</reference>
<dbReference type="Proteomes" id="UP001050691">
    <property type="component" value="Unassembled WGS sequence"/>
</dbReference>
<protein>
    <submittedName>
        <fullName evidence="1">Uncharacterized protein</fullName>
    </submittedName>
</protein>
<keyword evidence="2" id="KW-1185">Reference proteome</keyword>
<evidence type="ECO:0000313" key="1">
    <source>
        <dbReference type="EMBL" id="GJJ13750.1"/>
    </source>
</evidence>
<comment type="caution">
    <text evidence="1">The sequence shown here is derived from an EMBL/GenBank/DDBJ whole genome shotgun (WGS) entry which is preliminary data.</text>
</comment>